<evidence type="ECO:0000313" key="3">
    <source>
        <dbReference type="Proteomes" id="UP000707535"/>
    </source>
</evidence>
<feature type="transmembrane region" description="Helical" evidence="1">
    <location>
        <begin position="60"/>
        <end position="80"/>
    </location>
</feature>
<evidence type="ECO:0000256" key="1">
    <source>
        <dbReference type="SAM" id="Phobius"/>
    </source>
</evidence>
<keyword evidence="1" id="KW-1133">Transmembrane helix</keyword>
<sequence length="287" mass="32972">MYKKHMIETSLIVLFVLLSSITIFMYYIGLYSPTISAAVVILLVSGLAVGVFIPNILITWAVIILTTIGSALLLLGNVTMPIHLKLFLIAVFPFGAVVMLICRYIIGGFGWIDSNRQAIEKYTQHYDQITKFQTAHNAEKIYQKALRFIQNDQENGFGVHITAIHWAHNTQFRQFHPEAYSEALEQIAKVFKDDRLPSESIYYLDDATFLLISYDLDTEVYQKLNEYTQEHLNQLQLMETKLQFKWGDVAVDRVNSVEFPTLQDVVRSINRKMETDIVTEYLKGDES</sequence>
<evidence type="ECO:0008006" key="4">
    <source>
        <dbReference type="Google" id="ProtNLM"/>
    </source>
</evidence>
<keyword evidence="1" id="KW-0472">Membrane</keyword>
<feature type="transmembrane region" description="Helical" evidence="1">
    <location>
        <begin position="35"/>
        <end position="53"/>
    </location>
</feature>
<name>A0A921F7Q4_9LACO</name>
<protein>
    <recommendedName>
        <fullName evidence="4">GGDEF domain-containing protein</fullName>
    </recommendedName>
</protein>
<organism evidence="2 3">
    <name type="scientific">Ligilactobacillus acidipiscis</name>
    <dbReference type="NCBI Taxonomy" id="89059"/>
    <lineage>
        <taxon>Bacteria</taxon>
        <taxon>Bacillati</taxon>
        <taxon>Bacillota</taxon>
        <taxon>Bacilli</taxon>
        <taxon>Lactobacillales</taxon>
        <taxon>Lactobacillaceae</taxon>
        <taxon>Ligilactobacillus</taxon>
    </lineage>
</organism>
<keyword evidence="1" id="KW-0812">Transmembrane</keyword>
<evidence type="ECO:0000313" key="2">
    <source>
        <dbReference type="EMBL" id="HJE96506.1"/>
    </source>
</evidence>
<comment type="caution">
    <text evidence="2">The sequence shown here is derived from an EMBL/GenBank/DDBJ whole genome shotgun (WGS) entry which is preliminary data.</text>
</comment>
<reference evidence="2" key="2">
    <citation type="submission" date="2021-09" db="EMBL/GenBank/DDBJ databases">
        <authorList>
            <person name="Gilroy R."/>
        </authorList>
    </citation>
    <scope>NUCLEOTIDE SEQUENCE</scope>
    <source>
        <strain evidence="2">CHK174-6876</strain>
    </source>
</reference>
<gene>
    <name evidence="2" type="ORF">K8V00_02700</name>
</gene>
<feature type="transmembrane region" description="Helical" evidence="1">
    <location>
        <begin position="12"/>
        <end position="29"/>
    </location>
</feature>
<dbReference type="EMBL" id="DYXG01000024">
    <property type="protein sequence ID" value="HJE96506.1"/>
    <property type="molecule type" value="Genomic_DNA"/>
</dbReference>
<proteinExistence type="predicted"/>
<dbReference type="Proteomes" id="UP000707535">
    <property type="component" value="Unassembled WGS sequence"/>
</dbReference>
<reference evidence="2" key="1">
    <citation type="journal article" date="2021" name="PeerJ">
        <title>Extensive microbial diversity within the chicken gut microbiome revealed by metagenomics and culture.</title>
        <authorList>
            <person name="Gilroy R."/>
            <person name="Ravi A."/>
            <person name="Getino M."/>
            <person name="Pursley I."/>
            <person name="Horton D.L."/>
            <person name="Alikhan N.F."/>
            <person name="Baker D."/>
            <person name="Gharbi K."/>
            <person name="Hall N."/>
            <person name="Watson M."/>
            <person name="Adriaenssens E.M."/>
            <person name="Foster-Nyarko E."/>
            <person name="Jarju S."/>
            <person name="Secka A."/>
            <person name="Antonio M."/>
            <person name="Oren A."/>
            <person name="Chaudhuri R.R."/>
            <person name="La Ragione R."/>
            <person name="Hildebrand F."/>
            <person name="Pallen M.J."/>
        </authorList>
    </citation>
    <scope>NUCLEOTIDE SEQUENCE</scope>
    <source>
        <strain evidence="2">CHK174-6876</strain>
    </source>
</reference>
<feature type="transmembrane region" description="Helical" evidence="1">
    <location>
        <begin position="86"/>
        <end position="106"/>
    </location>
</feature>
<accession>A0A921F7Q4</accession>
<dbReference type="AlphaFoldDB" id="A0A921F7Q4"/>